<dbReference type="AlphaFoldDB" id="A0A1G8GWM8"/>
<sequence length="129" mass="15472">MKTLIEINGVEIEVTKIYQMKTYDSLIEGTANKELNDDILEDIKQRAKRIFYRSSYYVMDPRVNDDDDFPHYCIILELMVFNTFQDPDKDYSALTVICFQDEFAFPINEENLIHLRQIPFGLLWREYRL</sequence>
<dbReference type="STRING" id="702745.SAMN05421818_1344"/>
<gene>
    <name evidence="1" type="ORF">SAMN05421818_1344</name>
</gene>
<accession>A0A1G8GWM8</accession>
<evidence type="ECO:0000313" key="2">
    <source>
        <dbReference type="Proteomes" id="UP000243588"/>
    </source>
</evidence>
<organism evidence="1 2">
    <name type="scientific">Myroides phaeus</name>
    <dbReference type="NCBI Taxonomy" id="702745"/>
    <lineage>
        <taxon>Bacteria</taxon>
        <taxon>Pseudomonadati</taxon>
        <taxon>Bacteroidota</taxon>
        <taxon>Flavobacteriia</taxon>
        <taxon>Flavobacteriales</taxon>
        <taxon>Flavobacteriaceae</taxon>
        <taxon>Myroides</taxon>
    </lineage>
</organism>
<reference evidence="2" key="1">
    <citation type="submission" date="2016-10" db="EMBL/GenBank/DDBJ databases">
        <authorList>
            <person name="Varghese N."/>
            <person name="Submissions S."/>
        </authorList>
    </citation>
    <scope>NUCLEOTIDE SEQUENCE [LARGE SCALE GENOMIC DNA]</scope>
    <source>
        <strain evidence="2">DSM 23313</strain>
    </source>
</reference>
<protein>
    <submittedName>
        <fullName evidence="1">Uncharacterized protein</fullName>
    </submittedName>
</protein>
<evidence type="ECO:0000313" key="1">
    <source>
        <dbReference type="EMBL" id="SDH98777.1"/>
    </source>
</evidence>
<dbReference type="RefSeq" id="WP_090410421.1">
    <property type="nucleotide sequence ID" value="NZ_FNDQ01000034.1"/>
</dbReference>
<keyword evidence="2" id="KW-1185">Reference proteome</keyword>
<proteinExistence type="predicted"/>
<name>A0A1G8GWM8_9FLAO</name>
<dbReference type="EMBL" id="FNDQ01000034">
    <property type="protein sequence ID" value="SDH98777.1"/>
    <property type="molecule type" value="Genomic_DNA"/>
</dbReference>
<dbReference type="Proteomes" id="UP000243588">
    <property type="component" value="Unassembled WGS sequence"/>
</dbReference>